<dbReference type="AlphaFoldDB" id="A0A1T4XPL1"/>
<keyword evidence="2" id="KW-1185">Reference proteome</keyword>
<dbReference type="Gene3D" id="1.10.10.60">
    <property type="entry name" value="Homeodomain-like"/>
    <property type="match status" value="1"/>
</dbReference>
<protein>
    <submittedName>
        <fullName evidence="1">Uncharacterized protein</fullName>
    </submittedName>
</protein>
<organism evidence="1 2">
    <name type="scientific">Caloramator quimbayensis</name>
    <dbReference type="NCBI Taxonomy" id="1147123"/>
    <lineage>
        <taxon>Bacteria</taxon>
        <taxon>Bacillati</taxon>
        <taxon>Bacillota</taxon>
        <taxon>Clostridia</taxon>
        <taxon>Eubacteriales</taxon>
        <taxon>Clostridiaceae</taxon>
        <taxon>Caloramator</taxon>
    </lineage>
</organism>
<evidence type="ECO:0000313" key="1">
    <source>
        <dbReference type="EMBL" id="SKA91472.1"/>
    </source>
</evidence>
<evidence type="ECO:0000313" key="2">
    <source>
        <dbReference type="Proteomes" id="UP000190105"/>
    </source>
</evidence>
<name>A0A1T4XPL1_9CLOT</name>
<dbReference type="RefSeq" id="WP_078696711.1">
    <property type="nucleotide sequence ID" value="NZ_FUYH01000011.1"/>
</dbReference>
<dbReference type="EMBL" id="FUYH01000011">
    <property type="protein sequence ID" value="SKA91472.1"/>
    <property type="molecule type" value="Genomic_DNA"/>
</dbReference>
<dbReference type="STRING" id="1147123.SAMN05443428_11166"/>
<sequence>MAKLNKEKVAVNLLTCSTLKEAAEKSGISEATLYRLRKTEAFQDVLKAVKNEIFNDAMQKAQGYTLESLEVLRKVMNDDGATDSSRVSAARTILEMGVTMFEDENIIQRLAELERRLGRND</sequence>
<dbReference type="Proteomes" id="UP000190105">
    <property type="component" value="Unassembled WGS sequence"/>
</dbReference>
<reference evidence="2" key="1">
    <citation type="submission" date="2017-02" db="EMBL/GenBank/DDBJ databases">
        <authorList>
            <person name="Varghese N."/>
            <person name="Submissions S."/>
        </authorList>
    </citation>
    <scope>NUCLEOTIDE SEQUENCE [LARGE SCALE GENOMIC DNA]</scope>
    <source>
        <strain evidence="2">USBA 833</strain>
    </source>
</reference>
<gene>
    <name evidence="1" type="ORF">SAMN05443428_11166</name>
</gene>
<dbReference type="OrthoDB" id="2083325at2"/>
<proteinExistence type="predicted"/>
<accession>A0A1T4XPL1</accession>